<proteinExistence type="inferred from homology"/>
<dbReference type="PANTHER" id="PTHR45653">
    <property type="entry name" value="DEDICATOR OF CYTOKINESIS"/>
    <property type="match status" value="1"/>
</dbReference>
<dbReference type="AlphaFoldDB" id="A0A0D6LGP1"/>
<evidence type="ECO:0000259" key="2">
    <source>
        <dbReference type="PROSITE" id="PS51650"/>
    </source>
</evidence>
<dbReference type="Pfam" id="PF14429">
    <property type="entry name" value="DOCK-C2"/>
    <property type="match status" value="1"/>
</dbReference>
<dbReference type="GO" id="GO:0007264">
    <property type="term" value="P:small GTPase-mediated signal transduction"/>
    <property type="evidence" value="ECO:0007669"/>
    <property type="project" value="InterPro"/>
</dbReference>
<evidence type="ECO:0000256" key="1">
    <source>
        <dbReference type="PROSITE-ProRule" id="PRU00983"/>
    </source>
</evidence>
<feature type="domain" description="C2 DOCK-type" evidence="2">
    <location>
        <begin position="276"/>
        <end position="438"/>
    </location>
</feature>
<dbReference type="InterPro" id="IPR035892">
    <property type="entry name" value="C2_domain_sf"/>
</dbReference>
<keyword evidence="4" id="KW-1185">Reference proteome</keyword>
<dbReference type="GO" id="GO:0005737">
    <property type="term" value="C:cytoplasm"/>
    <property type="evidence" value="ECO:0007669"/>
    <property type="project" value="TreeGrafter"/>
</dbReference>
<dbReference type="GO" id="GO:0007520">
    <property type="term" value="P:myoblast fusion"/>
    <property type="evidence" value="ECO:0007669"/>
    <property type="project" value="TreeGrafter"/>
</dbReference>
<protein>
    <recommendedName>
        <fullName evidence="2">C2 DOCK-type domain-containing protein</fullName>
    </recommendedName>
</protein>
<organism evidence="3 4">
    <name type="scientific">Ancylostoma ceylanicum</name>
    <dbReference type="NCBI Taxonomy" id="53326"/>
    <lineage>
        <taxon>Eukaryota</taxon>
        <taxon>Metazoa</taxon>
        <taxon>Ecdysozoa</taxon>
        <taxon>Nematoda</taxon>
        <taxon>Chromadorea</taxon>
        <taxon>Rhabditida</taxon>
        <taxon>Rhabditina</taxon>
        <taxon>Rhabditomorpha</taxon>
        <taxon>Strongyloidea</taxon>
        <taxon>Ancylostomatidae</taxon>
        <taxon>Ancylostomatinae</taxon>
        <taxon>Ancylostoma</taxon>
    </lineage>
</organism>
<dbReference type="GO" id="GO:0016477">
    <property type="term" value="P:cell migration"/>
    <property type="evidence" value="ECO:0007669"/>
    <property type="project" value="TreeGrafter"/>
</dbReference>
<evidence type="ECO:0000313" key="3">
    <source>
        <dbReference type="EMBL" id="EPB71154.1"/>
    </source>
</evidence>
<dbReference type="GO" id="GO:0031267">
    <property type="term" value="F:small GTPase binding"/>
    <property type="evidence" value="ECO:0007669"/>
    <property type="project" value="TreeGrafter"/>
</dbReference>
<reference evidence="3 4" key="1">
    <citation type="submission" date="2013-05" db="EMBL/GenBank/DDBJ databases">
        <title>Draft genome of the parasitic nematode Anyclostoma ceylanicum.</title>
        <authorList>
            <person name="Mitreva M."/>
        </authorList>
    </citation>
    <scope>NUCLEOTIDE SEQUENCE [LARGE SCALE GENOMIC DNA]</scope>
</reference>
<evidence type="ECO:0000313" key="4">
    <source>
        <dbReference type="Proteomes" id="UP000054495"/>
    </source>
</evidence>
<dbReference type="EMBL" id="KE125133">
    <property type="protein sequence ID" value="EPB71154.1"/>
    <property type="molecule type" value="Genomic_DNA"/>
</dbReference>
<name>A0A0D6LGP1_9BILA</name>
<dbReference type="Gene3D" id="2.60.40.150">
    <property type="entry name" value="C2 domain"/>
    <property type="match status" value="1"/>
</dbReference>
<accession>A0A0D6LGP1</accession>
<dbReference type="Proteomes" id="UP000054495">
    <property type="component" value="Unassembled WGS sequence"/>
</dbReference>
<dbReference type="InterPro" id="IPR026791">
    <property type="entry name" value="DOCK"/>
</dbReference>
<comment type="similarity">
    <text evidence="1">Belongs to the DOCK family.</text>
</comment>
<dbReference type="GO" id="GO:0005886">
    <property type="term" value="C:plasma membrane"/>
    <property type="evidence" value="ECO:0007669"/>
    <property type="project" value="TreeGrafter"/>
</dbReference>
<gene>
    <name evidence="3" type="ORF">ANCCEY_09760</name>
</gene>
<dbReference type="GO" id="GO:0005085">
    <property type="term" value="F:guanyl-nucleotide exchange factor activity"/>
    <property type="evidence" value="ECO:0007669"/>
    <property type="project" value="InterPro"/>
</dbReference>
<dbReference type="PROSITE" id="PS51650">
    <property type="entry name" value="C2_DOCK"/>
    <property type="match status" value="1"/>
</dbReference>
<dbReference type="InterPro" id="IPR027007">
    <property type="entry name" value="C2_DOCK-type_domain"/>
</dbReference>
<dbReference type="CDD" id="cd08679">
    <property type="entry name" value="C2_DOCK180_related"/>
    <property type="match status" value="1"/>
</dbReference>
<dbReference type="PANTHER" id="PTHR45653:SF10">
    <property type="entry name" value="MYOBLAST CITY, ISOFORM B"/>
    <property type="match status" value="1"/>
</dbReference>
<sequence length="536" mass="61137">MRQDSLLVFINVEEILLIFEELMSVGDRDEGSGRAAPAILSARAQRSPLLLIYFTRVSTFRRSYLTFRLLSLNVTIRDEHGLPFDPDSISFLQTYAEHQNAQKRVASDCIKTDTQEKSVKAFCLLLRVQCVEIQMKYNCEVSMVLYDMEAKRFVSRLMDFVSFLFALRGSIYLYTAIAVTPSLSYGRVVNPVHVTSTSVDYLADQSFDQAIKSMQSSGKVPKFNTSSDDIRILISTQIFTNSLSELRLKRPYLFTRNPPAIVFRCDYAGPASVDVRNELYVTLLQGELSGKSSDRNIEARLHLVEGNGRVVPDCFETVSAGSVKLSSDYRSFVYIHDDKPLWFENVKICLPEDTSRDLHLRITFHTKKPYDKGKPEKGPFALAHIRLMCKSVLVPDGEHELVLRDLGNTTNKPHSSVFSLSEKSFVLINTLTCSTLLTQNEHILNVLGWREPRPNLNQSLQVLGAPFGDLQDEMVRFLCPLLDALFELWDEREQLELPVFDVIIALLKLTDEQRYSYSSEMLKKYMDRFPYCNAAM</sequence>